<dbReference type="AlphaFoldDB" id="A0AAE3YLM9"/>
<evidence type="ECO:0000313" key="2">
    <source>
        <dbReference type="EMBL" id="MDR7276109.1"/>
    </source>
</evidence>
<name>A0AAE3YLM9_9ACTN</name>
<evidence type="ECO:0000313" key="3">
    <source>
        <dbReference type="Proteomes" id="UP001183643"/>
    </source>
</evidence>
<dbReference type="RefSeq" id="WP_310367974.1">
    <property type="nucleotide sequence ID" value="NZ_JAVDYB010000001.1"/>
</dbReference>
<keyword evidence="1" id="KW-0812">Transmembrane</keyword>
<comment type="caution">
    <text evidence="2">The sequence shown here is derived from an EMBL/GenBank/DDBJ whole genome shotgun (WGS) entry which is preliminary data.</text>
</comment>
<sequence>MDPAVIVDTISSWTGGFIDLMTSLPVAVWICPALLFAGGMLDRLVSRG</sequence>
<feature type="transmembrane region" description="Helical" evidence="1">
    <location>
        <begin position="20"/>
        <end position="41"/>
    </location>
</feature>
<organism evidence="2 3">
    <name type="scientific">Catenuloplanes atrovinosus</name>
    <dbReference type="NCBI Taxonomy" id="137266"/>
    <lineage>
        <taxon>Bacteria</taxon>
        <taxon>Bacillati</taxon>
        <taxon>Actinomycetota</taxon>
        <taxon>Actinomycetes</taxon>
        <taxon>Micromonosporales</taxon>
        <taxon>Micromonosporaceae</taxon>
        <taxon>Catenuloplanes</taxon>
    </lineage>
</organism>
<dbReference type="Proteomes" id="UP001183643">
    <property type="component" value="Unassembled WGS sequence"/>
</dbReference>
<keyword evidence="3" id="KW-1185">Reference proteome</keyword>
<accession>A0AAE3YLM9</accession>
<evidence type="ECO:0000256" key="1">
    <source>
        <dbReference type="SAM" id="Phobius"/>
    </source>
</evidence>
<protein>
    <submittedName>
        <fullName evidence="2">Uncharacterized protein</fullName>
    </submittedName>
</protein>
<proteinExistence type="predicted"/>
<keyword evidence="1" id="KW-0472">Membrane</keyword>
<gene>
    <name evidence="2" type="ORF">J2S41_002887</name>
</gene>
<keyword evidence="1" id="KW-1133">Transmembrane helix</keyword>
<reference evidence="2" key="1">
    <citation type="submission" date="2023-07" db="EMBL/GenBank/DDBJ databases">
        <title>Sequencing the genomes of 1000 actinobacteria strains.</title>
        <authorList>
            <person name="Klenk H.-P."/>
        </authorList>
    </citation>
    <scope>NUCLEOTIDE SEQUENCE</scope>
    <source>
        <strain evidence="2">DSM 44707</strain>
    </source>
</reference>
<dbReference type="EMBL" id="JAVDYB010000001">
    <property type="protein sequence ID" value="MDR7276109.1"/>
    <property type="molecule type" value="Genomic_DNA"/>
</dbReference>